<organism evidence="1 2">
    <name type="scientific">Willisornis vidua</name>
    <name type="common">Xingu scale-backed antbird</name>
    <dbReference type="NCBI Taxonomy" id="1566151"/>
    <lineage>
        <taxon>Eukaryota</taxon>
        <taxon>Metazoa</taxon>
        <taxon>Chordata</taxon>
        <taxon>Craniata</taxon>
        <taxon>Vertebrata</taxon>
        <taxon>Euteleostomi</taxon>
        <taxon>Archelosauria</taxon>
        <taxon>Archosauria</taxon>
        <taxon>Dinosauria</taxon>
        <taxon>Saurischia</taxon>
        <taxon>Theropoda</taxon>
        <taxon>Coelurosauria</taxon>
        <taxon>Aves</taxon>
        <taxon>Neognathae</taxon>
        <taxon>Neoaves</taxon>
        <taxon>Telluraves</taxon>
        <taxon>Australaves</taxon>
        <taxon>Passeriformes</taxon>
        <taxon>Thamnophilidae</taxon>
        <taxon>Willisornis</taxon>
    </lineage>
</organism>
<reference evidence="1" key="1">
    <citation type="submission" date="2019-10" db="EMBL/GenBank/DDBJ databases">
        <authorList>
            <person name="Soares A.E.R."/>
            <person name="Aleixo A."/>
            <person name="Schneider P."/>
            <person name="Miyaki C.Y."/>
            <person name="Schneider M.P."/>
            <person name="Mello C."/>
            <person name="Vasconcelos A.T.R."/>
        </authorList>
    </citation>
    <scope>NUCLEOTIDE SEQUENCE</scope>
    <source>
        <tissue evidence="1">Muscle</tissue>
    </source>
</reference>
<sequence length="81" mass="9550">MACSLWIRNLHAVRARYPFKEYLMSAPRERNTAEEGIQCLRELAMLEIMYCDPDYFDILVPEKIVCTRPMWDKEMKGAPPP</sequence>
<comment type="caution">
    <text evidence="1">The sequence shown here is derived from an EMBL/GenBank/DDBJ whole genome shotgun (WGS) entry which is preliminary data.</text>
</comment>
<dbReference type="EMBL" id="WHWB01007432">
    <property type="protein sequence ID" value="KAJ7428887.1"/>
    <property type="molecule type" value="Genomic_DNA"/>
</dbReference>
<accession>A0ABQ9DYK1</accession>
<gene>
    <name evidence="1" type="ORF">WISP_00526</name>
</gene>
<proteinExistence type="predicted"/>
<name>A0ABQ9DYK1_9PASS</name>
<protein>
    <submittedName>
        <fullName evidence="1">Uncharacterized protein</fullName>
    </submittedName>
</protein>
<dbReference type="Proteomes" id="UP001145742">
    <property type="component" value="Unassembled WGS sequence"/>
</dbReference>
<evidence type="ECO:0000313" key="1">
    <source>
        <dbReference type="EMBL" id="KAJ7428887.1"/>
    </source>
</evidence>
<keyword evidence="2" id="KW-1185">Reference proteome</keyword>
<evidence type="ECO:0000313" key="2">
    <source>
        <dbReference type="Proteomes" id="UP001145742"/>
    </source>
</evidence>